<feature type="domain" description="N-acetyltransferase" evidence="3">
    <location>
        <begin position="6"/>
        <end position="152"/>
    </location>
</feature>
<evidence type="ECO:0000259" key="3">
    <source>
        <dbReference type="PROSITE" id="PS51186"/>
    </source>
</evidence>
<dbReference type="Pfam" id="PF00583">
    <property type="entry name" value="Acetyltransf_1"/>
    <property type="match status" value="1"/>
</dbReference>
<sequence length="152" mass="16442">MTPAAVTVRSATREDMVALNRICNEFIVSSHISFDVDPWTDTARTAWFDERVASGHITLVAELDGKVLGGAWSAPWRTKAAYERSAETTVMLEPSVHGSGVGEHLYGALVTALADSGLHRCYAVIALPNEPSIRLHSKLGFTEIGTLDEVGF</sequence>
<keyword evidence="2" id="KW-0012">Acyltransferase</keyword>
<dbReference type="PROSITE" id="PS51186">
    <property type="entry name" value="GNAT"/>
    <property type="match status" value="1"/>
</dbReference>
<dbReference type="EMBL" id="UOEI01000640">
    <property type="protein sequence ID" value="VAW08808.1"/>
    <property type="molecule type" value="Genomic_DNA"/>
</dbReference>
<reference evidence="4" key="1">
    <citation type="submission" date="2018-06" db="EMBL/GenBank/DDBJ databases">
        <authorList>
            <person name="Zhirakovskaya E."/>
        </authorList>
    </citation>
    <scope>NUCLEOTIDE SEQUENCE</scope>
</reference>
<name>A0A3B0STH2_9ZZZZ</name>
<dbReference type="Gene3D" id="3.40.630.30">
    <property type="match status" value="1"/>
</dbReference>
<evidence type="ECO:0000313" key="4">
    <source>
        <dbReference type="EMBL" id="VAW08808.1"/>
    </source>
</evidence>
<dbReference type="PANTHER" id="PTHR43072:SF23">
    <property type="entry name" value="UPF0039 PROTEIN C11D3.02C"/>
    <property type="match status" value="1"/>
</dbReference>
<feature type="non-terminal residue" evidence="4">
    <location>
        <position position="152"/>
    </location>
</feature>
<gene>
    <name evidence="4" type="ORF">MNBD_ACTINO01-2509</name>
</gene>
<keyword evidence="1" id="KW-0808">Transferase</keyword>
<proteinExistence type="predicted"/>
<dbReference type="GO" id="GO:0016747">
    <property type="term" value="F:acyltransferase activity, transferring groups other than amino-acyl groups"/>
    <property type="evidence" value="ECO:0007669"/>
    <property type="project" value="InterPro"/>
</dbReference>
<dbReference type="SUPFAM" id="SSF55729">
    <property type="entry name" value="Acyl-CoA N-acyltransferases (Nat)"/>
    <property type="match status" value="1"/>
</dbReference>
<evidence type="ECO:0000256" key="1">
    <source>
        <dbReference type="ARBA" id="ARBA00022679"/>
    </source>
</evidence>
<evidence type="ECO:0000256" key="2">
    <source>
        <dbReference type="ARBA" id="ARBA00023315"/>
    </source>
</evidence>
<protein>
    <recommendedName>
        <fullName evidence="3">N-acetyltransferase domain-containing protein</fullName>
    </recommendedName>
</protein>
<dbReference type="InterPro" id="IPR016181">
    <property type="entry name" value="Acyl_CoA_acyltransferase"/>
</dbReference>
<dbReference type="PANTHER" id="PTHR43072">
    <property type="entry name" value="N-ACETYLTRANSFERASE"/>
    <property type="match status" value="1"/>
</dbReference>
<organism evidence="4">
    <name type="scientific">hydrothermal vent metagenome</name>
    <dbReference type="NCBI Taxonomy" id="652676"/>
    <lineage>
        <taxon>unclassified sequences</taxon>
        <taxon>metagenomes</taxon>
        <taxon>ecological metagenomes</taxon>
    </lineage>
</organism>
<dbReference type="InterPro" id="IPR000182">
    <property type="entry name" value="GNAT_dom"/>
</dbReference>
<dbReference type="AlphaFoldDB" id="A0A3B0STH2"/>
<accession>A0A3B0STH2</accession>